<accession>A0A2N7WTI4</accession>
<dbReference type="STRING" id="863227.GCA_000373005_02207"/>
<name>A0A2N7WTI4_9BURK</name>
<evidence type="ECO:0000313" key="2">
    <source>
        <dbReference type="Proteomes" id="UP000235777"/>
    </source>
</evidence>
<comment type="caution">
    <text evidence="1">The sequence shown here is derived from an EMBL/GenBank/DDBJ whole genome shotgun (WGS) entry which is preliminary data.</text>
</comment>
<gene>
    <name evidence="1" type="ORF">C0Z20_25345</name>
</gene>
<dbReference type="RefSeq" id="WP_018440756.1">
    <property type="nucleotide sequence ID" value="NZ_KB890173.1"/>
</dbReference>
<dbReference type="Proteomes" id="UP000235777">
    <property type="component" value="Unassembled WGS sequence"/>
</dbReference>
<dbReference type="SUPFAM" id="SSF51182">
    <property type="entry name" value="RmlC-like cupins"/>
    <property type="match status" value="1"/>
</dbReference>
<protein>
    <submittedName>
        <fullName evidence="1">DUF2917 domain-containing protein</fullName>
    </submittedName>
</protein>
<evidence type="ECO:0000313" key="1">
    <source>
        <dbReference type="EMBL" id="PMS32707.1"/>
    </source>
</evidence>
<dbReference type="OrthoDB" id="8720906at2"/>
<dbReference type="Pfam" id="PF11142">
    <property type="entry name" value="DUF2917"/>
    <property type="match status" value="1"/>
</dbReference>
<proteinExistence type="predicted"/>
<organism evidence="1 2">
    <name type="scientific">Trinickia symbiotica</name>
    <dbReference type="NCBI Taxonomy" id="863227"/>
    <lineage>
        <taxon>Bacteria</taxon>
        <taxon>Pseudomonadati</taxon>
        <taxon>Pseudomonadota</taxon>
        <taxon>Betaproteobacteria</taxon>
        <taxon>Burkholderiales</taxon>
        <taxon>Burkholderiaceae</taxon>
        <taxon>Trinickia</taxon>
    </lineage>
</organism>
<dbReference type="InterPro" id="IPR011051">
    <property type="entry name" value="RmlC_Cupin_sf"/>
</dbReference>
<sequence>MREIREFEMEHDEPATAWRIVRPLVVTVTTGQLWLTLEHDAEDYWLEAGQSFLLPAGTRAWVSAGRDGARVNVTSANSVDADRRAAFAQSAAASARGWMTRWLRVA</sequence>
<reference evidence="1 2" key="1">
    <citation type="submission" date="2018-01" db="EMBL/GenBank/DDBJ databases">
        <title>Whole genome analyses suggest that Burkholderia sensu lato contains two further novel genera in the rhizoxinica-symbiotica group Mycetohabitans gen. nov., and Trinickia gen. nov.: implications for the evolution of diazotrophy and nodulation in the Burkholderiaceae.</title>
        <authorList>
            <person name="Estrada-de los Santos P."/>
            <person name="Palmer M."/>
            <person name="Chavez-Ramirez B."/>
            <person name="Beukes C."/>
            <person name="Steenkamp E.T."/>
            <person name="Hirsch A.M."/>
            <person name="Manyaka P."/>
            <person name="Maluk M."/>
            <person name="Lafos M."/>
            <person name="Crook M."/>
            <person name="Gross E."/>
            <person name="Simon M.F."/>
            <person name="Bueno dos Reis Junior F."/>
            <person name="Poole P.S."/>
            <person name="Venter S.N."/>
            <person name="James E.K."/>
        </authorList>
    </citation>
    <scope>NUCLEOTIDE SEQUENCE [LARGE SCALE GENOMIC DNA]</scope>
    <source>
        <strain evidence="1 2">JPY 581</strain>
    </source>
</reference>
<dbReference type="EMBL" id="PNYC01000020">
    <property type="protein sequence ID" value="PMS32707.1"/>
    <property type="molecule type" value="Genomic_DNA"/>
</dbReference>
<dbReference type="AlphaFoldDB" id="A0A2N7WTI4"/>
<keyword evidence="2" id="KW-1185">Reference proteome</keyword>
<dbReference type="InterPro" id="IPR021317">
    <property type="entry name" value="DUF2917"/>
</dbReference>